<gene>
    <name evidence="2" type="ORF">NIES593_00760</name>
</gene>
<dbReference type="RefSeq" id="WP_073597766.1">
    <property type="nucleotide sequence ID" value="NZ_MRCB01000001.1"/>
</dbReference>
<accession>A0A1U7HSW5</accession>
<feature type="transmembrane region" description="Helical" evidence="1">
    <location>
        <begin position="162"/>
        <end position="180"/>
    </location>
</feature>
<keyword evidence="1" id="KW-1133">Transmembrane helix</keyword>
<evidence type="ECO:0000313" key="2">
    <source>
        <dbReference type="EMBL" id="OKH26625.1"/>
    </source>
</evidence>
<evidence type="ECO:0000313" key="3">
    <source>
        <dbReference type="Proteomes" id="UP000186868"/>
    </source>
</evidence>
<name>A0A1U7HSW5_9CYAN</name>
<dbReference type="AlphaFoldDB" id="A0A1U7HSW5"/>
<dbReference type="Pfam" id="PF13301">
    <property type="entry name" value="DUF4079"/>
    <property type="match status" value="1"/>
</dbReference>
<dbReference type="STRING" id="1921803.NIES593_00760"/>
<dbReference type="Proteomes" id="UP000186868">
    <property type="component" value="Unassembled WGS sequence"/>
</dbReference>
<feature type="transmembrane region" description="Helical" evidence="1">
    <location>
        <begin position="97"/>
        <end position="114"/>
    </location>
</feature>
<keyword evidence="3" id="KW-1185">Reference proteome</keyword>
<dbReference type="InterPro" id="IPR025067">
    <property type="entry name" value="DUF4079"/>
</dbReference>
<evidence type="ECO:0008006" key="4">
    <source>
        <dbReference type="Google" id="ProtNLM"/>
    </source>
</evidence>
<evidence type="ECO:0000256" key="1">
    <source>
        <dbReference type="SAM" id="Phobius"/>
    </source>
</evidence>
<proteinExistence type="predicted"/>
<feature type="transmembrane region" description="Helical" evidence="1">
    <location>
        <begin position="59"/>
        <end position="77"/>
    </location>
</feature>
<dbReference type="OrthoDB" id="507684at2"/>
<reference evidence="2 3" key="1">
    <citation type="submission" date="2016-11" db="EMBL/GenBank/DDBJ databases">
        <title>Draft Genome Sequences of Nine Cyanobacterial Strains from Diverse Habitats.</title>
        <authorList>
            <person name="Zhu T."/>
            <person name="Hou S."/>
            <person name="Lu X."/>
            <person name="Hess W.R."/>
        </authorList>
    </citation>
    <scope>NUCLEOTIDE SEQUENCE [LARGE SCALE GENOMIC DNA]</scope>
    <source>
        <strain evidence="2 3">NIES-593</strain>
    </source>
</reference>
<sequence>MNPTDYAALIHPAIAVAFVFPIIGMVVNFAWQTRQRRLQSVGEGKSKIPPIVGQEHLKLGKWLTGAVVGVCLLGMAYPTFSKAIENQAFTKQPGEMVFLILMFAATIASLVFLYKAQPRLWRAIFAFLSSLGVLVIGFQDIILRREGLGWIFRRDYEWQYSHFYYGITVTLLMIFSLAIVKEIYQDRSNRWRYIHIFLNCFALLLFIGQGMTGTRDLLEIPLGWQETHLYKCDFTNKICP</sequence>
<feature type="transmembrane region" description="Helical" evidence="1">
    <location>
        <begin position="192"/>
        <end position="211"/>
    </location>
</feature>
<feature type="transmembrane region" description="Helical" evidence="1">
    <location>
        <begin position="6"/>
        <end position="31"/>
    </location>
</feature>
<feature type="transmembrane region" description="Helical" evidence="1">
    <location>
        <begin position="121"/>
        <end position="142"/>
    </location>
</feature>
<comment type="caution">
    <text evidence="2">The sequence shown here is derived from an EMBL/GenBank/DDBJ whole genome shotgun (WGS) entry which is preliminary data.</text>
</comment>
<keyword evidence="1" id="KW-0472">Membrane</keyword>
<protein>
    <recommendedName>
        <fullName evidence="4">DUF4079 domain-containing protein</fullName>
    </recommendedName>
</protein>
<organism evidence="2 3">
    <name type="scientific">Hydrococcus rivularis NIES-593</name>
    <dbReference type="NCBI Taxonomy" id="1921803"/>
    <lineage>
        <taxon>Bacteria</taxon>
        <taxon>Bacillati</taxon>
        <taxon>Cyanobacteriota</taxon>
        <taxon>Cyanophyceae</taxon>
        <taxon>Pleurocapsales</taxon>
        <taxon>Hydrococcaceae</taxon>
        <taxon>Hydrococcus</taxon>
    </lineage>
</organism>
<dbReference type="EMBL" id="MRCB01000001">
    <property type="protein sequence ID" value="OKH26625.1"/>
    <property type="molecule type" value="Genomic_DNA"/>
</dbReference>
<keyword evidence="1" id="KW-0812">Transmembrane</keyword>